<dbReference type="SMART" id="SM01373">
    <property type="entry name" value="MAGE"/>
    <property type="match status" value="1"/>
</dbReference>
<feature type="compositionally biased region" description="Low complexity" evidence="1">
    <location>
        <begin position="39"/>
        <end position="53"/>
    </location>
</feature>
<dbReference type="InterPro" id="IPR002190">
    <property type="entry name" value="MHD_dom"/>
</dbReference>
<dbReference type="FunFam" id="1.10.10.1210:FF:000001">
    <property type="entry name" value="melanoma-associated antigen D1"/>
    <property type="match status" value="1"/>
</dbReference>
<dbReference type="Gene3D" id="1.10.10.1210">
    <property type="entry name" value="MAGE homology domain, winged helix WH2 motif"/>
    <property type="match status" value="1"/>
</dbReference>
<dbReference type="KEGG" id="hai:109389927"/>
<protein>
    <submittedName>
        <fullName evidence="4">Melanoma-associated antigen B4-like</fullName>
    </submittedName>
</protein>
<feature type="compositionally biased region" description="Polar residues" evidence="1">
    <location>
        <begin position="20"/>
        <end position="30"/>
    </location>
</feature>
<evidence type="ECO:0000313" key="3">
    <source>
        <dbReference type="Proteomes" id="UP000694851"/>
    </source>
</evidence>
<dbReference type="InterPro" id="IPR041898">
    <property type="entry name" value="MAGE_WH1"/>
</dbReference>
<dbReference type="GeneID" id="109389927"/>
<dbReference type="GO" id="GO:0000122">
    <property type="term" value="P:negative regulation of transcription by RNA polymerase II"/>
    <property type="evidence" value="ECO:0007669"/>
    <property type="project" value="TreeGrafter"/>
</dbReference>
<dbReference type="InterPro" id="IPR037445">
    <property type="entry name" value="MAGE"/>
</dbReference>
<feature type="compositionally biased region" description="Basic residues" evidence="1">
    <location>
        <begin position="1"/>
        <end position="19"/>
    </location>
</feature>
<dbReference type="GO" id="GO:0005634">
    <property type="term" value="C:nucleus"/>
    <property type="evidence" value="ECO:0007669"/>
    <property type="project" value="TreeGrafter"/>
</dbReference>
<accession>A0A8B7SHP3</accession>
<dbReference type="InterPro" id="IPR041899">
    <property type="entry name" value="MAGE_WH2"/>
</dbReference>
<name>A0A8B7SHP3_HIPAR</name>
<dbReference type="Pfam" id="PF01454">
    <property type="entry name" value="MAGE"/>
    <property type="match status" value="2"/>
</dbReference>
<dbReference type="SMART" id="SM01392">
    <property type="entry name" value="MAGE_N"/>
    <property type="match status" value="1"/>
</dbReference>
<dbReference type="PANTHER" id="PTHR11736:SF22">
    <property type="entry name" value="MAGE DOMAIN-CONTAINING PROTEIN"/>
    <property type="match status" value="1"/>
</dbReference>
<dbReference type="InterPro" id="IPR021072">
    <property type="entry name" value="MAGE_N"/>
</dbReference>
<sequence>MPRGQKSKLRAHEKFHHSKAQTQSLKETQVATAEEEKATSSSSPDCGDSPSISAVAGSLPAPPSVPATISATAGVSCKRSDVNANSQVQKSKNSSEASPSTDISCQDLLTRKASMLVRSLLYKYKVNEPIEKADMLKIVHKRYKKHLPEILRKASEYMDLVFGLELKEVHPNSHSYTLFFNSDDTSIGSLSSAWRFPTKGILMPLLGLIFLNGNHASEKAVWEFLNILGIYDGKRHFIFGEPRKLITQDLVKEKYLEYRQVPNSDPARFEFLWGSRAHAETTKMRVLEFLSKFCDTIPRAFPSHYEEALRDEEERARAVSTTKGGTTSKAIACSKATSRCNSHPE</sequence>
<dbReference type="Pfam" id="PF12440">
    <property type="entry name" value="MAGE_N"/>
    <property type="match status" value="1"/>
</dbReference>
<reference evidence="4" key="1">
    <citation type="submission" date="2025-08" db="UniProtKB">
        <authorList>
            <consortium name="RefSeq"/>
        </authorList>
    </citation>
    <scope>IDENTIFICATION</scope>
    <source>
        <tissue evidence="4">Muscle</tissue>
    </source>
</reference>
<dbReference type="PROSITE" id="PS50838">
    <property type="entry name" value="MAGE"/>
    <property type="match status" value="1"/>
</dbReference>
<gene>
    <name evidence="4" type="primary">LOC109389927</name>
</gene>
<dbReference type="Proteomes" id="UP000694851">
    <property type="component" value="Unplaced"/>
</dbReference>
<feature type="domain" description="MAGE" evidence="2">
    <location>
        <begin position="109"/>
        <end position="308"/>
    </location>
</feature>
<dbReference type="OrthoDB" id="205198at2759"/>
<dbReference type="FunFam" id="1.10.10.1200:FF:000007">
    <property type="entry name" value="Melanoma-associated antigen C2"/>
    <property type="match status" value="1"/>
</dbReference>
<dbReference type="PANTHER" id="PTHR11736">
    <property type="entry name" value="MELANOMA-ASSOCIATED ANTIGEN MAGE ANTIGEN"/>
    <property type="match status" value="1"/>
</dbReference>
<keyword evidence="3" id="KW-1185">Reference proteome</keyword>
<evidence type="ECO:0000259" key="2">
    <source>
        <dbReference type="PROSITE" id="PS50838"/>
    </source>
</evidence>
<organism evidence="3 4">
    <name type="scientific">Hipposideros armiger</name>
    <name type="common">Great Himalayan leaf-nosed bat</name>
    <dbReference type="NCBI Taxonomy" id="186990"/>
    <lineage>
        <taxon>Eukaryota</taxon>
        <taxon>Metazoa</taxon>
        <taxon>Chordata</taxon>
        <taxon>Craniata</taxon>
        <taxon>Vertebrata</taxon>
        <taxon>Euteleostomi</taxon>
        <taxon>Mammalia</taxon>
        <taxon>Eutheria</taxon>
        <taxon>Laurasiatheria</taxon>
        <taxon>Chiroptera</taxon>
        <taxon>Yinpterochiroptera</taxon>
        <taxon>Rhinolophoidea</taxon>
        <taxon>Hipposideridae</taxon>
        <taxon>Hipposideros</taxon>
    </lineage>
</organism>
<dbReference type="AlphaFoldDB" id="A0A8B7SHP3"/>
<dbReference type="Gene3D" id="1.10.10.1200">
    <property type="entry name" value="MAGE homology domain, winged helix WH1 motif"/>
    <property type="match status" value="1"/>
</dbReference>
<evidence type="ECO:0000256" key="1">
    <source>
        <dbReference type="SAM" id="MobiDB-lite"/>
    </source>
</evidence>
<dbReference type="RefSeq" id="XP_019511440.1">
    <property type="nucleotide sequence ID" value="XM_019655895.1"/>
</dbReference>
<proteinExistence type="predicted"/>
<feature type="region of interest" description="Disordered" evidence="1">
    <location>
        <begin position="1"/>
        <end position="62"/>
    </location>
</feature>
<evidence type="ECO:0000313" key="4">
    <source>
        <dbReference type="RefSeq" id="XP_019511440.1"/>
    </source>
</evidence>